<dbReference type="InterPro" id="IPR036380">
    <property type="entry name" value="Isochorismatase-like_sf"/>
</dbReference>
<gene>
    <name evidence="4" type="ORF">GQ26_0150790</name>
</gene>
<dbReference type="SUPFAM" id="SSF52499">
    <property type="entry name" value="Isochorismatase-like hydrolases"/>
    <property type="match status" value="1"/>
</dbReference>
<feature type="compositionally biased region" description="Basic and acidic residues" evidence="2">
    <location>
        <begin position="377"/>
        <end position="388"/>
    </location>
</feature>
<reference evidence="4" key="1">
    <citation type="journal article" date="2014" name="PLoS Genet.">
        <title>Signature Gene Expression Reveals Novel Clues to the Molecular Mechanisms of Dimorphic Transition in Penicillium marneffei.</title>
        <authorList>
            <person name="Yang E."/>
            <person name="Wang G."/>
            <person name="Cai J."/>
            <person name="Woo P.C."/>
            <person name="Lau S.K."/>
            <person name="Yuen K.-Y."/>
            <person name="Chow W.-N."/>
            <person name="Lin X."/>
        </authorList>
    </citation>
    <scope>NUCLEOTIDE SEQUENCE [LARGE SCALE GENOMIC DNA]</scope>
    <source>
        <strain evidence="4">PM1</strain>
    </source>
</reference>
<dbReference type="AlphaFoldDB" id="A0A093VBH2"/>
<dbReference type="Gene3D" id="3.40.50.850">
    <property type="entry name" value="Isochorismatase-like"/>
    <property type="match status" value="1"/>
</dbReference>
<comment type="similarity">
    <text evidence="1">Belongs to the isochorismatase family.</text>
</comment>
<protein>
    <submittedName>
        <fullName evidence="4">Isochorismatase family protein 1B</fullName>
    </submittedName>
</protein>
<dbReference type="PANTHER" id="PTHR14119:SF3">
    <property type="entry name" value="ISOCHORISMATASE DOMAIN-CONTAINING PROTEIN 2"/>
    <property type="match status" value="1"/>
</dbReference>
<feature type="domain" description="Isochorismatase-like" evidence="3">
    <location>
        <begin position="629"/>
        <end position="793"/>
    </location>
</feature>
<dbReference type="EMBL" id="JPOX01000015">
    <property type="protein sequence ID" value="KFX47349.1"/>
    <property type="molecule type" value="Genomic_DNA"/>
</dbReference>
<comment type="caution">
    <text evidence="4">The sequence shown here is derived from an EMBL/GenBank/DDBJ whole genome shotgun (WGS) entry which is preliminary data.</text>
</comment>
<dbReference type="PANTHER" id="PTHR14119">
    <property type="entry name" value="HYDROLASE"/>
    <property type="match status" value="1"/>
</dbReference>
<proteinExistence type="inferred from homology"/>
<feature type="region of interest" description="Disordered" evidence="2">
    <location>
        <begin position="128"/>
        <end position="187"/>
    </location>
</feature>
<accession>A0A093VBH2</accession>
<evidence type="ECO:0000313" key="4">
    <source>
        <dbReference type="EMBL" id="KFX47349.1"/>
    </source>
</evidence>
<feature type="compositionally biased region" description="Polar residues" evidence="2">
    <location>
        <begin position="535"/>
        <end position="553"/>
    </location>
</feature>
<dbReference type="HOGENOM" id="CLU_341058_0_0_1"/>
<evidence type="ECO:0000256" key="1">
    <source>
        <dbReference type="ARBA" id="ARBA00006336"/>
    </source>
</evidence>
<dbReference type="InterPro" id="IPR050993">
    <property type="entry name" value="Isochorismatase_domain"/>
</dbReference>
<sequence length="832" mass="90841">MDAQYPFASREDIWRVFEEVKDLYSTQLEHGERIARLERRREDDARLKSVWGPISQFPSTMTGPLTEPSYTPTVDAFKGFDQGHHHSIITNMTLDNEEEPRRGASRANSVRFDESAISGYYGQVNRSTSELPIRTGSGMSSHALTERSLSHRSDGRQSSSGHSHHSARTNSMGIDTARIVGSSGGSPASSIMPPPGLFLLGPVPCIIRCWLTTIFSNDSLLYAAVCSGSCTSSLSRSLIEKLGYVDQIIVEEGLRYIKLPLYLPEASIHQTSSRAGSPTPQLPAVTVRFAVHDLNPDDKSIQIIVGSDVLRSHNADILFSQDKIIMVDDDRNKVSIPLVRPENDAVFKYLNTASNASRETYAKPQQPHGTEIQETVNGRDHGTIERPVSRPQDTSSIASTKVEEPGDHGRESRPTTRDGGQSEPDIQAAREGSAPIDQEAYPGVSTKTEPAGPWGSWRRTDGSAIGMAKSNRGRTMKVLRPSKSISSRVPSTTSNHAQAASNVETVSSPATAPYQGGENNPTAQASGPDLVHPTPSRSASFKSGDGSWSTSGKTRAIQAENAEDDERIDLKYDKQPLVNTSLLVNSVSRSLAVTTSRNVPKHQELNMASLTARASRIKHVSYYQSGNPVLFICDIQEKFREHIYEFPKVVSTTKKLLKAGSTLNVPVYITTQNKARLGDTVSELLSHIAPNDNQPGNKVIANIDKTAFSMYTNELVSQYQSATNNKADPNQKLDAIIVGIETHICVTQTTLDLLQAGHRVYIVADGVSSVNPEERGVALARLRDAGAIVTTSESLIFEMLKDAKSAGFKSINGLIKEFKDDTREGLKVLCKY</sequence>
<dbReference type="eggNOG" id="ENOG502RVVW">
    <property type="taxonomic scope" value="Eukaryota"/>
</dbReference>
<feature type="compositionally biased region" description="Polar residues" evidence="2">
    <location>
        <begin position="483"/>
        <end position="510"/>
    </location>
</feature>
<organism evidence="4">
    <name type="scientific">Talaromyces marneffei PM1</name>
    <dbReference type="NCBI Taxonomy" id="1077442"/>
    <lineage>
        <taxon>Eukaryota</taxon>
        <taxon>Fungi</taxon>
        <taxon>Dikarya</taxon>
        <taxon>Ascomycota</taxon>
        <taxon>Pezizomycotina</taxon>
        <taxon>Eurotiomycetes</taxon>
        <taxon>Eurotiomycetidae</taxon>
        <taxon>Eurotiales</taxon>
        <taxon>Trichocomaceae</taxon>
        <taxon>Talaromyces</taxon>
        <taxon>Talaromyces sect. Talaromyces</taxon>
    </lineage>
</organism>
<name>A0A093VBH2_TALMA</name>
<dbReference type="InterPro" id="IPR000868">
    <property type="entry name" value="Isochorismatase-like_dom"/>
</dbReference>
<evidence type="ECO:0000256" key="2">
    <source>
        <dbReference type="SAM" id="MobiDB-lite"/>
    </source>
</evidence>
<evidence type="ECO:0000259" key="3">
    <source>
        <dbReference type="Pfam" id="PF00857"/>
    </source>
</evidence>
<feature type="compositionally biased region" description="Basic and acidic residues" evidence="2">
    <location>
        <begin position="401"/>
        <end position="416"/>
    </location>
</feature>
<feature type="compositionally biased region" description="Basic and acidic residues" evidence="2">
    <location>
        <begin position="144"/>
        <end position="155"/>
    </location>
</feature>
<dbReference type="Pfam" id="PF00857">
    <property type="entry name" value="Isochorismatase"/>
    <property type="match status" value="1"/>
</dbReference>
<feature type="region of interest" description="Disordered" evidence="2">
    <location>
        <begin position="357"/>
        <end position="555"/>
    </location>
</feature>